<dbReference type="PANTHER" id="PTHR30429">
    <property type="entry name" value="D-METHIONINE-BINDING LIPOPROTEIN METQ"/>
    <property type="match status" value="1"/>
</dbReference>
<dbReference type="OrthoDB" id="9812878at2"/>
<keyword evidence="4" id="KW-0564">Palmitate</keyword>
<keyword evidence="5 6" id="KW-0449">Lipoprotein</keyword>
<dbReference type="STRING" id="1921764.BSR28_05415"/>
<reference evidence="9 10" key="1">
    <citation type="submission" date="2016-11" db="EMBL/GenBank/DDBJ databases">
        <title>Actinomyces gypaetusis sp. nov. isolated from the vulture Gypaetus barbatus in Qinghai Tibet Plateau China.</title>
        <authorList>
            <person name="Meng X."/>
        </authorList>
    </citation>
    <scope>NUCLEOTIDE SEQUENCE [LARGE SCALE GENOMIC DNA]</scope>
    <source>
        <strain evidence="9 10">VUL4_2</strain>
    </source>
</reference>
<name>A0A1Q5PK08_9ACTO</name>
<gene>
    <name evidence="9" type="ORF">BSR29_06875</name>
</gene>
<keyword evidence="10" id="KW-1185">Reference proteome</keyword>
<dbReference type="EMBL" id="MQSV01000005">
    <property type="protein sequence ID" value="OKL46548.1"/>
    <property type="molecule type" value="Genomic_DNA"/>
</dbReference>
<evidence type="ECO:0000256" key="7">
    <source>
        <dbReference type="PIRSR" id="PIRSR002854-1"/>
    </source>
</evidence>
<organism evidence="9 10">
    <name type="scientific">Boudabousia liubingyangii</name>
    <dbReference type="NCBI Taxonomy" id="1921764"/>
    <lineage>
        <taxon>Bacteria</taxon>
        <taxon>Bacillati</taxon>
        <taxon>Actinomycetota</taxon>
        <taxon>Actinomycetes</taxon>
        <taxon>Actinomycetales</taxon>
        <taxon>Actinomycetaceae</taxon>
        <taxon>Boudabousia</taxon>
    </lineage>
</organism>
<evidence type="ECO:0000256" key="2">
    <source>
        <dbReference type="ARBA" id="ARBA00022729"/>
    </source>
</evidence>
<evidence type="ECO:0000256" key="6">
    <source>
        <dbReference type="PIRNR" id="PIRNR002854"/>
    </source>
</evidence>
<dbReference type="InterPro" id="IPR004872">
    <property type="entry name" value="Lipoprotein_NlpA"/>
</dbReference>
<dbReference type="AlphaFoldDB" id="A0A1Q5PK08"/>
<evidence type="ECO:0000313" key="10">
    <source>
        <dbReference type="Proteomes" id="UP000186785"/>
    </source>
</evidence>
<comment type="subcellular location">
    <subcellularLocation>
        <location evidence="1">Membrane</location>
        <topology evidence="1">Lipid-anchor</topology>
    </subcellularLocation>
</comment>
<feature type="lipid moiety-binding region" description="S-diacylglycerol cysteine" evidence="7">
    <location>
        <position position="22"/>
    </location>
</feature>
<comment type="caution">
    <text evidence="9">The sequence shown here is derived from an EMBL/GenBank/DDBJ whole genome shotgun (WGS) entry which is preliminary data.</text>
</comment>
<dbReference type="Pfam" id="PF03180">
    <property type="entry name" value="Lipoprotein_9"/>
    <property type="match status" value="1"/>
</dbReference>
<dbReference type="SUPFAM" id="SSF53850">
    <property type="entry name" value="Periplasmic binding protein-like II"/>
    <property type="match status" value="1"/>
</dbReference>
<evidence type="ECO:0000256" key="4">
    <source>
        <dbReference type="ARBA" id="ARBA00023139"/>
    </source>
</evidence>
<dbReference type="PROSITE" id="PS51257">
    <property type="entry name" value="PROKAR_LIPOPROTEIN"/>
    <property type="match status" value="1"/>
</dbReference>
<proteinExistence type="inferred from homology"/>
<comment type="similarity">
    <text evidence="6">Belongs to the nlpA lipoprotein family.</text>
</comment>
<sequence>MRKFNKALVVPAVALALTLGACSSSTEQKAETKSADGKELTTVVVGASPVPHAKILEYIQENLAEKNGLKLEIKTFDDYILPNEALASKELDANYFQTVPYLKTQSEKRGYKFEAGKGVHLEPLAVYSKKLKAVEELPEGGKIGIISDPTNQERALRLLAQAKLVEIPASGEVNVNTVKKLKNFEFAEVAGPQLARSLDDVDLGVLNGNFAQEAGLAPKKDGLLVEATENNPASNLLVWREGDNNPGVQKLEELLHSQEVKDYIEKTWDDGSVIPTF</sequence>
<dbReference type="Gene3D" id="3.40.190.10">
    <property type="entry name" value="Periplasmic binding protein-like II"/>
    <property type="match status" value="2"/>
</dbReference>
<feature type="chain" id="PRO_5038946370" description="Lipoprotein" evidence="8">
    <location>
        <begin position="24"/>
        <end position="277"/>
    </location>
</feature>
<feature type="signal peptide" evidence="8">
    <location>
        <begin position="1"/>
        <end position="23"/>
    </location>
</feature>
<dbReference type="RefSeq" id="WP_073709573.1">
    <property type="nucleotide sequence ID" value="NZ_MQSU01000003.1"/>
</dbReference>
<dbReference type="PANTHER" id="PTHR30429:SF0">
    <property type="entry name" value="METHIONINE-BINDING LIPOPROTEIN METQ"/>
    <property type="match status" value="1"/>
</dbReference>
<dbReference type="PIRSF" id="PIRSF002854">
    <property type="entry name" value="MetQ"/>
    <property type="match status" value="1"/>
</dbReference>
<evidence type="ECO:0000256" key="5">
    <source>
        <dbReference type="ARBA" id="ARBA00023288"/>
    </source>
</evidence>
<evidence type="ECO:0000256" key="1">
    <source>
        <dbReference type="ARBA" id="ARBA00004635"/>
    </source>
</evidence>
<accession>A0A1Q5PK08</accession>
<evidence type="ECO:0000256" key="8">
    <source>
        <dbReference type="SAM" id="SignalP"/>
    </source>
</evidence>
<evidence type="ECO:0000256" key="3">
    <source>
        <dbReference type="ARBA" id="ARBA00023136"/>
    </source>
</evidence>
<protein>
    <recommendedName>
        <fullName evidence="6">Lipoprotein</fullName>
    </recommendedName>
</protein>
<keyword evidence="2 8" id="KW-0732">Signal</keyword>
<evidence type="ECO:0000313" key="9">
    <source>
        <dbReference type="EMBL" id="OKL46548.1"/>
    </source>
</evidence>
<dbReference type="Proteomes" id="UP000186785">
    <property type="component" value="Unassembled WGS sequence"/>
</dbReference>
<keyword evidence="3" id="KW-0472">Membrane</keyword>
<dbReference type="GO" id="GO:0016020">
    <property type="term" value="C:membrane"/>
    <property type="evidence" value="ECO:0007669"/>
    <property type="project" value="UniProtKB-SubCell"/>
</dbReference>